<dbReference type="InterPro" id="IPR036397">
    <property type="entry name" value="RNaseH_sf"/>
</dbReference>
<dbReference type="EMBL" id="BMAU01021182">
    <property type="protein sequence ID" value="GFX94944.1"/>
    <property type="molecule type" value="Genomic_DNA"/>
</dbReference>
<evidence type="ECO:0000313" key="3">
    <source>
        <dbReference type="Proteomes" id="UP000887159"/>
    </source>
</evidence>
<dbReference type="SUPFAM" id="SSF53098">
    <property type="entry name" value="Ribonuclease H-like"/>
    <property type="match status" value="1"/>
</dbReference>
<dbReference type="GO" id="GO:0003676">
    <property type="term" value="F:nucleic acid binding"/>
    <property type="evidence" value="ECO:0007669"/>
    <property type="project" value="InterPro"/>
</dbReference>
<dbReference type="PROSITE" id="PS50879">
    <property type="entry name" value="RNASE_H_1"/>
    <property type="match status" value="1"/>
</dbReference>
<dbReference type="AlphaFoldDB" id="A0A8X6RM22"/>
<gene>
    <name evidence="2" type="primary">NCL1_38574</name>
    <name evidence="2" type="ORF">TNCV_3045761</name>
</gene>
<comment type="caution">
    <text evidence="2">The sequence shown here is derived from an EMBL/GenBank/DDBJ whole genome shotgun (WGS) entry which is preliminary data.</text>
</comment>
<organism evidence="2 3">
    <name type="scientific">Trichonephila clavipes</name>
    <name type="common">Golden silk orbweaver</name>
    <name type="synonym">Nephila clavipes</name>
    <dbReference type="NCBI Taxonomy" id="2585209"/>
    <lineage>
        <taxon>Eukaryota</taxon>
        <taxon>Metazoa</taxon>
        <taxon>Ecdysozoa</taxon>
        <taxon>Arthropoda</taxon>
        <taxon>Chelicerata</taxon>
        <taxon>Arachnida</taxon>
        <taxon>Araneae</taxon>
        <taxon>Araneomorphae</taxon>
        <taxon>Entelegynae</taxon>
        <taxon>Araneoidea</taxon>
        <taxon>Nephilidae</taxon>
        <taxon>Trichonephila</taxon>
    </lineage>
</organism>
<dbReference type="Proteomes" id="UP000887159">
    <property type="component" value="Unassembled WGS sequence"/>
</dbReference>
<evidence type="ECO:0000259" key="1">
    <source>
        <dbReference type="PROSITE" id="PS50879"/>
    </source>
</evidence>
<dbReference type="InterPro" id="IPR002156">
    <property type="entry name" value="RNaseH_domain"/>
</dbReference>
<reference evidence="2" key="1">
    <citation type="submission" date="2020-08" db="EMBL/GenBank/DDBJ databases">
        <title>Multicomponent nature underlies the extraordinary mechanical properties of spider dragline silk.</title>
        <authorList>
            <person name="Kono N."/>
            <person name="Nakamura H."/>
            <person name="Mori M."/>
            <person name="Yoshida Y."/>
            <person name="Ohtoshi R."/>
            <person name="Malay A.D."/>
            <person name="Moran D.A.P."/>
            <person name="Tomita M."/>
            <person name="Numata K."/>
            <person name="Arakawa K."/>
        </authorList>
    </citation>
    <scope>NUCLEOTIDE SEQUENCE</scope>
</reference>
<dbReference type="GO" id="GO:0004523">
    <property type="term" value="F:RNA-DNA hybrid ribonuclease activity"/>
    <property type="evidence" value="ECO:0007669"/>
    <property type="project" value="InterPro"/>
</dbReference>
<accession>A0A8X6RM22</accession>
<protein>
    <submittedName>
        <fullName evidence="2">RNase H domain-containing protein</fullName>
    </submittedName>
</protein>
<proteinExistence type="predicted"/>
<keyword evidence="3" id="KW-1185">Reference proteome</keyword>
<sequence>MDSTDLDIISKLARLGQRKQACIQWISSHGGVPGNEAADELLGRGCDLPTLSSSVLSHSEIHYLYRDKMNLNWRNPPAHHWYAAKSSGLSLQCRRFRVLQTAFGAL</sequence>
<dbReference type="Gene3D" id="3.30.420.10">
    <property type="entry name" value="Ribonuclease H-like superfamily/Ribonuclease H"/>
    <property type="match status" value="1"/>
</dbReference>
<evidence type="ECO:0000313" key="2">
    <source>
        <dbReference type="EMBL" id="GFX94944.1"/>
    </source>
</evidence>
<dbReference type="InterPro" id="IPR012337">
    <property type="entry name" value="RNaseH-like_sf"/>
</dbReference>
<name>A0A8X6RM22_TRICX</name>
<feature type="domain" description="RNase H type-1" evidence="1">
    <location>
        <begin position="1"/>
        <end position="47"/>
    </location>
</feature>